<dbReference type="PANTHER" id="PTHR43072:SF60">
    <property type="entry name" value="L-2,4-DIAMINOBUTYRIC ACID ACETYLTRANSFERASE"/>
    <property type="match status" value="1"/>
</dbReference>
<organism evidence="2 3">
    <name type="scientific">Streptomyces mirabilis</name>
    <dbReference type="NCBI Taxonomy" id="68239"/>
    <lineage>
        <taxon>Bacteria</taxon>
        <taxon>Bacillati</taxon>
        <taxon>Actinomycetota</taxon>
        <taxon>Actinomycetes</taxon>
        <taxon>Kitasatosporales</taxon>
        <taxon>Streptomycetaceae</taxon>
        <taxon>Streptomyces</taxon>
    </lineage>
</organism>
<dbReference type="STRING" id="68239.GCA_000745715_04465"/>
<dbReference type="PROSITE" id="PS51186">
    <property type="entry name" value="GNAT"/>
    <property type="match status" value="1"/>
</dbReference>
<dbReference type="CDD" id="cd04301">
    <property type="entry name" value="NAT_SF"/>
    <property type="match status" value="1"/>
</dbReference>
<sequence length="320" mass="34182">MIVDIEGAAGGEKFTDTVGVLTSWDESVLLITRRDGEIVRIPESSLVAGKVVPAAPARRRGPAASYEELVRVAARAWQPVESERLGDWELRAASGFTRRANSVLPLGDPGVPLDEALTYVRDWYAARDQPAYVQTATGAEGTQEVLCAELEARGWAREVSAGLWIGALAPLADREAPEASEVVLARTADEAWLGRYQRKGLSEVALHVLGSGPSVWFATVPGAEGEPPAAIGRCVVDGRWAGFAAVEVDPAQRRRGLATAVMAALARRALDEGASAAWLQVEADNAGARALYAGMGFAAHHTYHHYRAPEASADDRRRPA</sequence>
<feature type="domain" description="N-acetyltransferase" evidence="1">
    <location>
        <begin position="171"/>
        <end position="320"/>
    </location>
</feature>
<proteinExistence type="predicted"/>
<dbReference type="InterPro" id="IPR056935">
    <property type="entry name" value="Rv0428c-like_C"/>
</dbReference>
<dbReference type="AlphaFoldDB" id="A0A1I2IXZ0"/>
<name>A0A1I2IXZ0_9ACTN</name>
<dbReference type="Proteomes" id="UP000181942">
    <property type="component" value="Unassembled WGS sequence"/>
</dbReference>
<gene>
    <name evidence="2" type="ORF">SAMN02787118_107107</name>
</gene>
<protein>
    <submittedName>
        <fullName evidence="2">Acetyltransferase (GNAT) family protein</fullName>
    </submittedName>
</protein>
<dbReference type="Gene3D" id="3.40.630.30">
    <property type="match status" value="1"/>
</dbReference>
<dbReference type="InterPro" id="IPR000182">
    <property type="entry name" value="GNAT_dom"/>
</dbReference>
<reference evidence="2 3" key="1">
    <citation type="submission" date="2016-10" db="EMBL/GenBank/DDBJ databases">
        <authorList>
            <person name="de Groot N.N."/>
        </authorList>
    </citation>
    <scope>NUCLEOTIDE SEQUENCE [LARGE SCALE GENOMIC DNA]</scope>
    <source>
        <strain evidence="2 3">OK461</strain>
    </source>
</reference>
<dbReference type="Pfam" id="PF24553">
    <property type="entry name" value="Rv0428c_C"/>
    <property type="match status" value="1"/>
</dbReference>
<dbReference type="InterPro" id="IPR016181">
    <property type="entry name" value="Acyl_CoA_acyltransferase"/>
</dbReference>
<accession>A0A1I2IXZ0</accession>
<dbReference type="GO" id="GO:0016747">
    <property type="term" value="F:acyltransferase activity, transferring groups other than amino-acyl groups"/>
    <property type="evidence" value="ECO:0007669"/>
    <property type="project" value="InterPro"/>
</dbReference>
<evidence type="ECO:0000313" key="2">
    <source>
        <dbReference type="EMBL" id="SFF47372.1"/>
    </source>
</evidence>
<keyword evidence="2" id="KW-0808">Transferase</keyword>
<dbReference type="SUPFAM" id="SSF55729">
    <property type="entry name" value="Acyl-CoA N-acyltransferases (Nat)"/>
    <property type="match status" value="1"/>
</dbReference>
<dbReference type="PANTHER" id="PTHR43072">
    <property type="entry name" value="N-ACETYLTRANSFERASE"/>
    <property type="match status" value="1"/>
</dbReference>
<evidence type="ECO:0000313" key="3">
    <source>
        <dbReference type="Proteomes" id="UP000181942"/>
    </source>
</evidence>
<evidence type="ECO:0000259" key="1">
    <source>
        <dbReference type="PROSITE" id="PS51186"/>
    </source>
</evidence>
<dbReference type="EMBL" id="FONR01000007">
    <property type="protein sequence ID" value="SFF47372.1"/>
    <property type="molecule type" value="Genomic_DNA"/>
</dbReference>